<evidence type="ECO:0000313" key="1">
    <source>
        <dbReference type="EMBL" id="CAK9063914.1"/>
    </source>
</evidence>
<dbReference type="PANTHER" id="PTHR38688:SF1">
    <property type="entry name" value="FAD_NAD(P)-BINDING DOMAIN-CONTAINING PROTEIN"/>
    <property type="match status" value="1"/>
</dbReference>
<dbReference type="Gene3D" id="3.50.50.60">
    <property type="entry name" value="FAD/NAD(P)-binding domain"/>
    <property type="match status" value="2"/>
</dbReference>
<evidence type="ECO:0000313" key="2">
    <source>
        <dbReference type="Proteomes" id="UP001642464"/>
    </source>
</evidence>
<dbReference type="PANTHER" id="PTHR38688">
    <property type="entry name" value="PYR_REDOX_2 DOMAIN-CONTAINING PROTEIN"/>
    <property type="match status" value="1"/>
</dbReference>
<name>A0ABP0NK17_9DINO</name>
<gene>
    <name evidence="1" type="ORF">SCF082_LOCUS33010</name>
</gene>
<sequence length="852" mass="91800">MATPRWAASGPAKERRRELVASLGASGDAEETFQRAALTLWSIALDGKAKKFAAAEGSTLPVLSLALTNRLEQLVGAKASAFDLDVTKAQTYGVTTGEHGASEAALQAARDAGSAQQVADASLALAAAQVLVEPNLEKLAEIVELVMGALTLLEEEDKAGTAVALNILAPQQIESFDEFGSRRRFRTRTRANVHILMGHGKDALRAAKQGLYALRSMGGQKIFEVQPSPTPGRCGPGPLRPFLRGPTFGGLFTRVPLLQTMMSACWLRSDSDEALRCCEEVAGICQEAKVDPVILALADGCTALASLANDEQGPAERKVETALKSLKDADGQILLLGALQEISFAIGKPVSALKAAQEMRDLLEKERKRGVKEGVARALLLVSASSEEDEAKAKATEAKQLFGTLRDLAKRGDPLGEGLALVSLAKAQLASSTALPVAKESFEAFQGCLVGQGFASSLLTLAYLRQEDAKQAERTSREDGKHRVGQALAEFLLRRVLWVDPEFSSGRLARFGEVPCNTKVDILASRKNFGHPLLNGKEVNVGEAFQKLKDSAHQLNGSIDPSTMGWTSLGYCKDVFQMATEQLMQVGVPHLRGKVMTLKPLASGWEATIQSERGQRSVKSNAVIVATGAHPKKPTVLASKVLDVEVTFQQETLKKALAPHQRVAVLGNSHSAAVSLAKLGDLAVPLSLRVGCFGRRPLRCAEWLPQHDMYRYTSTGLKGFGAVFGRECMAKGTEWLEIKDMKDFDENQWDWVVDCTGYQQSPLPAISGVEEAKLLRDEATGRLGDFQQLYAVGVPWGEPPGRFWGKGFQDVEGFKGETTFVGFSLFLDRAILIADEIDRSFSTSSAEKAKSA</sequence>
<evidence type="ECO:0008006" key="3">
    <source>
        <dbReference type="Google" id="ProtNLM"/>
    </source>
</evidence>
<dbReference type="InterPro" id="IPR053275">
    <property type="entry name" value="Agnestin_monoxygenase"/>
</dbReference>
<proteinExistence type="predicted"/>
<dbReference type="SUPFAM" id="SSF51905">
    <property type="entry name" value="FAD/NAD(P)-binding domain"/>
    <property type="match status" value="1"/>
</dbReference>
<accession>A0ABP0NK17</accession>
<comment type="caution">
    <text evidence="1">The sequence shown here is derived from an EMBL/GenBank/DDBJ whole genome shotgun (WGS) entry which is preliminary data.</text>
</comment>
<protein>
    <recommendedName>
        <fullName evidence="3">L-ornithine N(5)-oxygenase</fullName>
    </recommendedName>
</protein>
<dbReference type="Proteomes" id="UP001642464">
    <property type="component" value="Unassembled WGS sequence"/>
</dbReference>
<organism evidence="1 2">
    <name type="scientific">Durusdinium trenchii</name>
    <dbReference type="NCBI Taxonomy" id="1381693"/>
    <lineage>
        <taxon>Eukaryota</taxon>
        <taxon>Sar</taxon>
        <taxon>Alveolata</taxon>
        <taxon>Dinophyceae</taxon>
        <taxon>Suessiales</taxon>
        <taxon>Symbiodiniaceae</taxon>
        <taxon>Durusdinium</taxon>
    </lineage>
</organism>
<keyword evidence="2" id="KW-1185">Reference proteome</keyword>
<dbReference type="EMBL" id="CAXAMM010029002">
    <property type="protein sequence ID" value="CAK9063914.1"/>
    <property type="molecule type" value="Genomic_DNA"/>
</dbReference>
<reference evidence="1 2" key="1">
    <citation type="submission" date="2024-02" db="EMBL/GenBank/DDBJ databases">
        <authorList>
            <person name="Chen Y."/>
            <person name="Shah S."/>
            <person name="Dougan E. K."/>
            <person name="Thang M."/>
            <person name="Chan C."/>
        </authorList>
    </citation>
    <scope>NUCLEOTIDE SEQUENCE [LARGE SCALE GENOMIC DNA]</scope>
</reference>
<dbReference type="InterPro" id="IPR036188">
    <property type="entry name" value="FAD/NAD-bd_sf"/>
</dbReference>